<keyword evidence="3" id="KW-1185">Reference proteome</keyword>
<dbReference type="EMBL" id="KV425952">
    <property type="protein sequence ID" value="KZV95778.1"/>
    <property type="molecule type" value="Genomic_DNA"/>
</dbReference>
<dbReference type="InParanoid" id="A0A165K4K9"/>
<proteinExistence type="predicted"/>
<protein>
    <submittedName>
        <fullName evidence="2">Uncharacterized protein</fullName>
    </submittedName>
</protein>
<keyword evidence="1" id="KW-0732">Signal</keyword>
<evidence type="ECO:0000256" key="1">
    <source>
        <dbReference type="SAM" id="SignalP"/>
    </source>
</evidence>
<name>A0A165K4K9_EXIGL</name>
<feature type="chain" id="PRO_5007860530" evidence="1">
    <location>
        <begin position="18"/>
        <end position="222"/>
    </location>
</feature>
<accession>A0A165K4K9</accession>
<evidence type="ECO:0000313" key="2">
    <source>
        <dbReference type="EMBL" id="KZV95778.1"/>
    </source>
</evidence>
<dbReference type="AlphaFoldDB" id="A0A165K4K9"/>
<sequence length="222" mass="24468">MVVNMSCGFALWLPATATVGMLMNKVSQRLPVRNIRPFPLLLAGPGTCRTQLGSYHGALILRGTCLSLLVCAVTVCYLDSRGTGSCMILGITCLVLGPVVTSNPLSACDLTTGDSREAEANLCPFSAMFRNCCVFRVHESRIPRSTVDDISRNVMDLRSLLLSCKRLCWSRFASRRWLPVRFAFLGVMAKLGLDMSLYQVRANQSRSFGTSAFHEHRVGRKL</sequence>
<gene>
    <name evidence="2" type="ORF">EXIGLDRAFT_463201</name>
</gene>
<organism evidence="2 3">
    <name type="scientific">Exidia glandulosa HHB12029</name>
    <dbReference type="NCBI Taxonomy" id="1314781"/>
    <lineage>
        <taxon>Eukaryota</taxon>
        <taxon>Fungi</taxon>
        <taxon>Dikarya</taxon>
        <taxon>Basidiomycota</taxon>
        <taxon>Agaricomycotina</taxon>
        <taxon>Agaricomycetes</taxon>
        <taxon>Auriculariales</taxon>
        <taxon>Exidiaceae</taxon>
        <taxon>Exidia</taxon>
    </lineage>
</organism>
<evidence type="ECO:0000313" key="3">
    <source>
        <dbReference type="Proteomes" id="UP000077266"/>
    </source>
</evidence>
<reference evidence="2 3" key="1">
    <citation type="journal article" date="2016" name="Mol. Biol. Evol.">
        <title>Comparative Genomics of Early-Diverging Mushroom-Forming Fungi Provides Insights into the Origins of Lignocellulose Decay Capabilities.</title>
        <authorList>
            <person name="Nagy L.G."/>
            <person name="Riley R."/>
            <person name="Tritt A."/>
            <person name="Adam C."/>
            <person name="Daum C."/>
            <person name="Floudas D."/>
            <person name="Sun H."/>
            <person name="Yadav J.S."/>
            <person name="Pangilinan J."/>
            <person name="Larsson K.H."/>
            <person name="Matsuura K."/>
            <person name="Barry K."/>
            <person name="Labutti K."/>
            <person name="Kuo R."/>
            <person name="Ohm R.A."/>
            <person name="Bhattacharya S.S."/>
            <person name="Shirouzu T."/>
            <person name="Yoshinaga Y."/>
            <person name="Martin F.M."/>
            <person name="Grigoriev I.V."/>
            <person name="Hibbett D.S."/>
        </authorList>
    </citation>
    <scope>NUCLEOTIDE SEQUENCE [LARGE SCALE GENOMIC DNA]</scope>
    <source>
        <strain evidence="2 3">HHB12029</strain>
    </source>
</reference>
<dbReference type="Proteomes" id="UP000077266">
    <property type="component" value="Unassembled WGS sequence"/>
</dbReference>
<feature type="signal peptide" evidence="1">
    <location>
        <begin position="1"/>
        <end position="17"/>
    </location>
</feature>